<organism evidence="2 3">
    <name type="scientific">Dibothriocephalus latus</name>
    <name type="common">Fish tapeworm</name>
    <name type="synonym">Diphyllobothrium latum</name>
    <dbReference type="NCBI Taxonomy" id="60516"/>
    <lineage>
        <taxon>Eukaryota</taxon>
        <taxon>Metazoa</taxon>
        <taxon>Spiralia</taxon>
        <taxon>Lophotrochozoa</taxon>
        <taxon>Platyhelminthes</taxon>
        <taxon>Cestoda</taxon>
        <taxon>Eucestoda</taxon>
        <taxon>Diphyllobothriidea</taxon>
        <taxon>Diphyllobothriidae</taxon>
        <taxon>Dibothriocephalus</taxon>
    </lineage>
</organism>
<dbReference type="OrthoDB" id="10475761at2759"/>
<dbReference type="InterPro" id="IPR013783">
    <property type="entry name" value="Ig-like_fold"/>
</dbReference>
<feature type="domain" description="Ig-like" evidence="1">
    <location>
        <begin position="1"/>
        <end position="72"/>
    </location>
</feature>
<proteinExistence type="predicted"/>
<feature type="domain" description="Ig-like" evidence="1">
    <location>
        <begin position="77"/>
        <end position="221"/>
    </location>
</feature>
<sequence>MQYRRPFYADCRLSLRPIVPVDYTWYFEGRVFSRGERLSIPELNEHTMGDYTCQARFRPADGSTVETTASISLRYTPPLSAIREAPVKAKVSIDRLTERMEYQKPFYADCGVSPPQPNPVQYTWYFQGRVYSRGERLRIPELNERTVGNYTCQIKIMPAMGPPVDAAESLLVNYSQPVSAYMQSEDKRLVIDQLNECNTGEYTCRATMSNRLNVPIDANATTTVGYSRTPAGRPVQQDFSVRIEPLTANPEYRSPYYAECHITPQPPQPVRFAWYFKGRLHSEDKRLVIDQLNE</sequence>
<evidence type="ECO:0000313" key="3">
    <source>
        <dbReference type="Proteomes" id="UP000281553"/>
    </source>
</evidence>
<dbReference type="Proteomes" id="UP000281553">
    <property type="component" value="Unassembled WGS sequence"/>
</dbReference>
<dbReference type="AlphaFoldDB" id="A0A3P6SPQ4"/>
<dbReference type="InterPro" id="IPR007110">
    <property type="entry name" value="Ig-like_dom"/>
</dbReference>
<dbReference type="EMBL" id="UYRU01042660">
    <property type="protein sequence ID" value="VDK76956.1"/>
    <property type="molecule type" value="Genomic_DNA"/>
</dbReference>
<protein>
    <recommendedName>
        <fullName evidence="1">Ig-like domain-containing protein</fullName>
    </recommendedName>
</protein>
<accession>A0A3P6SPQ4</accession>
<gene>
    <name evidence="2" type="ORF">DILT_LOCUS2815</name>
</gene>
<evidence type="ECO:0000313" key="2">
    <source>
        <dbReference type="EMBL" id="VDK76956.1"/>
    </source>
</evidence>
<keyword evidence="3" id="KW-1185">Reference proteome</keyword>
<dbReference type="PROSITE" id="PS50835">
    <property type="entry name" value="IG_LIKE"/>
    <property type="match status" value="2"/>
</dbReference>
<reference evidence="2 3" key="1">
    <citation type="submission" date="2018-11" db="EMBL/GenBank/DDBJ databases">
        <authorList>
            <consortium name="Pathogen Informatics"/>
        </authorList>
    </citation>
    <scope>NUCLEOTIDE SEQUENCE [LARGE SCALE GENOMIC DNA]</scope>
</reference>
<dbReference type="Gene3D" id="2.60.40.10">
    <property type="entry name" value="Immunoglobulins"/>
    <property type="match status" value="2"/>
</dbReference>
<name>A0A3P6SPQ4_DIBLA</name>
<feature type="non-terminal residue" evidence="2">
    <location>
        <position position="294"/>
    </location>
</feature>
<dbReference type="InterPro" id="IPR036179">
    <property type="entry name" value="Ig-like_dom_sf"/>
</dbReference>
<dbReference type="SUPFAM" id="SSF48726">
    <property type="entry name" value="Immunoglobulin"/>
    <property type="match status" value="1"/>
</dbReference>
<evidence type="ECO:0000259" key="1">
    <source>
        <dbReference type="PROSITE" id="PS50835"/>
    </source>
</evidence>